<accession>A0ABN7PCU6</accession>
<proteinExistence type="predicted"/>
<evidence type="ECO:0000313" key="1">
    <source>
        <dbReference type="EMBL" id="CAG2065616.1"/>
    </source>
</evidence>
<comment type="caution">
    <text evidence="1">The sequence shown here is derived from an EMBL/GenBank/DDBJ whole genome shotgun (WGS) entry which is preliminary data.</text>
</comment>
<organism evidence="1 2">
    <name type="scientific">Timema podura</name>
    <name type="common">Walking stick</name>
    <dbReference type="NCBI Taxonomy" id="61482"/>
    <lineage>
        <taxon>Eukaryota</taxon>
        <taxon>Metazoa</taxon>
        <taxon>Ecdysozoa</taxon>
        <taxon>Arthropoda</taxon>
        <taxon>Hexapoda</taxon>
        <taxon>Insecta</taxon>
        <taxon>Pterygota</taxon>
        <taxon>Neoptera</taxon>
        <taxon>Polyneoptera</taxon>
        <taxon>Phasmatodea</taxon>
        <taxon>Timematodea</taxon>
        <taxon>Timematoidea</taxon>
        <taxon>Timematidae</taxon>
        <taxon>Timema</taxon>
    </lineage>
</organism>
<name>A0ABN7PCU6_TIMPD</name>
<gene>
    <name evidence="1" type="ORF">TPAB3V08_LOCUS12560</name>
</gene>
<dbReference type="Proteomes" id="UP001153148">
    <property type="component" value="Unassembled WGS sequence"/>
</dbReference>
<protein>
    <submittedName>
        <fullName evidence="1">Uncharacterized protein</fullName>
    </submittedName>
</protein>
<dbReference type="EMBL" id="CAJPIN010045040">
    <property type="protein sequence ID" value="CAG2065616.1"/>
    <property type="molecule type" value="Genomic_DNA"/>
</dbReference>
<keyword evidence="2" id="KW-1185">Reference proteome</keyword>
<evidence type="ECO:0000313" key="2">
    <source>
        <dbReference type="Proteomes" id="UP001153148"/>
    </source>
</evidence>
<sequence length="94" mass="10104">MAVSCCQISSLAVMSEDGMLEEDVAIGNLDEPVMQRAATLLVPQPLPPDGKLFLPLIDLLHVPCPSPTPTSSFTTLEPLMSNLQPPVYIVSHFS</sequence>
<reference evidence="1" key="1">
    <citation type="submission" date="2021-03" db="EMBL/GenBank/DDBJ databases">
        <authorList>
            <person name="Tran Van P."/>
        </authorList>
    </citation>
    <scope>NUCLEOTIDE SEQUENCE</scope>
</reference>